<protein>
    <submittedName>
        <fullName evidence="1">Uncharacterized protein</fullName>
    </submittedName>
</protein>
<comment type="caution">
    <text evidence="1">The sequence shown here is derived from an EMBL/GenBank/DDBJ whole genome shotgun (WGS) entry which is preliminary data.</text>
</comment>
<keyword evidence="2" id="KW-1185">Reference proteome</keyword>
<evidence type="ECO:0000313" key="2">
    <source>
        <dbReference type="Proteomes" id="UP000622547"/>
    </source>
</evidence>
<accession>A0A8J3U7F1</accession>
<proteinExistence type="predicted"/>
<dbReference type="EMBL" id="BOOP01000013">
    <property type="protein sequence ID" value="GII38427.1"/>
    <property type="molecule type" value="Genomic_DNA"/>
</dbReference>
<name>A0A8J3U7F1_9ACTN</name>
<reference evidence="1 2" key="1">
    <citation type="submission" date="2021-01" db="EMBL/GenBank/DDBJ databases">
        <title>Whole genome shotgun sequence of Planotetraspora phitsanulokensis NBRC 104273.</title>
        <authorList>
            <person name="Komaki H."/>
            <person name="Tamura T."/>
        </authorList>
    </citation>
    <scope>NUCLEOTIDE SEQUENCE [LARGE SCALE GENOMIC DNA]</scope>
    <source>
        <strain evidence="1 2">NBRC 104273</strain>
    </source>
</reference>
<dbReference type="AlphaFoldDB" id="A0A8J3U7F1"/>
<organism evidence="1 2">
    <name type="scientific">Planotetraspora phitsanulokensis</name>
    <dbReference type="NCBI Taxonomy" id="575192"/>
    <lineage>
        <taxon>Bacteria</taxon>
        <taxon>Bacillati</taxon>
        <taxon>Actinomycetota</taxon>
        <taxon>Actinomycetes</taxon>
        <taxon>Streptosporangiales</taxon>
        <taxon>Streptosporangiaceae</taxon>
        <taxon>Planotetraspora</taxon>
    </lineage>
</organism>
<sequence>MGNVPPGTGPLSPDFSGIDPVLLAGFVTELEHARGVIGERAEMVRRIFAANGVPAASLDPVGEAERWIDENLPELRRRHQMANGIARLPGWNPGAPGGLLPYEEQAILPGAEARRLGRQLASDLLDIDPDAFFDLALNDKYAEIVERLAGHVHDPEFTAAFFAFLGPRLTLDLPRRLRKALQEGEETALATVSRALGTAVGGASDMAGFSAVLDALGTRAQSAEDQKAVGDLLSAGRFPTEWLAKVVATQVFPPDDTLLASALTPYLNALARDPEAARLALSLATRDSPRPRDVPRFPLLARPGFLSADGRPDLATLLKDLSGRASEDASSSDAFGRLLASASGAYDESDGEHSDVAARFAFMVIAGVDDLEIAPPARIHLAEIAGAYATEITEGANLGDDNQLLPSSFGAMTSRIPGLNPAFRLSPEDTYRFIAAFAGTAADRRPFDDGMGNFTRRLIDENVPIMIRSKDPSHLDDVFAALGNVRGFELAAAEKSARAMDEATAEASDDASFALGTTLGLAGVGVPAGLAGAMFWTLLSTGVSASDTYKPDAQSEVGKIADTDNLETLGRQHTIVGAMMDAGFAPRVSPEEYDTDHSLGIADGSGRLRPFAEIARAGENSLRSLDQWFIANGMGTGDKQSLGESASDFATVFEGRKTRARSRALTFD</sequence>
<gene>
    <name evidence="1" type="ORF">Pph01_34300</name>
</gene>
<dbReference type="Proteomes" id="UP000622547">
    <property type="component" value="Unassembled WGS sequence"/>
</dbReference>
<evidence type="ECO:0000313" key="1">
    <source>
        <dbReference type="EMBL" id="GII38427.1"/>
    </source>
</evidence>